<keyword evidence="1" id="KW-0732">Signal</keyword>
<comment type="caution">
    <text evidence="2">The sequence shown here is derived from an EMBL/GenBank/DDBJ whole genome shotgun (WGS) entry which is preliminary data.</text>
</comment>
<gene>
    <name evidence="2" type="ORF">JKJ07_30100</name>
</gene>
<dbReference type="RefSeq" id="WP_202995244.1">
    <property type="nucleotide sequence ID" value="NZ_JAENHO010000009.1"/>
</dbReference>
<evidence type="ECO:0000313" key="2">
    <source>
        <dbReference type="EMBL" id="MBL7258573.1"/>
    </source>
</evidence>
<name>A0ABS1VW72_9ACTN</name>
<reference evidence="2 3" key="1">
    <citation type="submission" date="2021-01" db="EMBL/GenBank/DDBJ databases">
        <title>Actinoplanes sp. nov. LDG1-01 isolated from lichen.</title>
        <authorList>
            <person name="Saeng-In P."/>
            <person name="Phongsopitanun W."/>
            <person name="Kanchanasin P."/>
            <person name="Yuki M."/>
            <person name="Kudo T."/>
            <person name="Ohkuma M."/>
            <person name="Tanasupawat S."/>
        </authorList>
    </citation>
    <scope>NUCLEOTIDE SEQUENCE [LARGE SCALE GENOMIC DNA]</scope>
    <source>
        <strain evidence="2 3">LDG1-01</strain>
    </source>
</reference>
<organism evidence="2 3">
    <name type="scientific">Paractinoplanes lichenicola</name>
    <dbReference type="NCBI Taxonomy" id="2802976"/>
    <lineage>
        <taxon>Bacteria</taxon>
        <taxon>Bacillati</taxon>
        <taxon>Actinomycetota</taxon>
        <taxon>Actinomycetes</taxon>
        <taxon>Micromonosporales</taxon>
        <taxon>Micromonosporaceae</taxon>
        <taxon>Paractinoplanes</taxon>
    </lineage>
</organism>
<feature type="signal peptide" evidence="1">
    <location>
        <begin position="1"/>
        <end position="20"/>
    </location>
</feature>
<evidence type="ECO:0000256" key="1">
    <source>
        <dbReference type="SAM" id="SignalP"/>
    </source>
</evidence>
<dbReference type="EMBL" id="JAENHO010000009">
    <property type="protein sequence ID" value="MBL7258573.1"/>
    <property type="molecule type" value="Genomic_DNA"/>
</dbReference>
<protein>
    <submittedName>
        <fullName evidence="2">Uncharacterized protein</fullName>
    </submittedName>
</protein>
<feature type="chain" id="PRO_5046897000" evidence="1">
    <location>
        <begin position="21"/>
        <end position="301"/>
    </location>
</feature>
<keyword evidence="3" id="KW-1185">Reference proteome</keyword>
<sequence>MRTRLKVAAVLGLVALTLNAAPAGAAAAEPPLHTATLVRAYPAFDANQGIAVDRKYFYAVDNRSITKHDRATGEPLLQFYSAADGPLIHMDSGVVVGDRLYAAHSNYDASPMQSSVEVYDTRTMRHVATHSIGFFPGSLTWLDRHDGAWWAGFANYDVVPDGETEPYGGTANTQVVKLDDKFRALESWAIPPAILDRFKPMSNSGGSWGPDGRLWLTGHDLGEAYIMSVSPAGSQLTWVATVTLPGVEGQGIAWDRSGPKPTLWAIKRSTKQALSFSAPYKAITTPAGPGWRVNGPGEFQP</sequence>
<accession>A0ABS1VW72</accession>
<dbReference type="SUPFAM" id="SSF75011">
    <property type="entry name" value="3-carboxy-cis,cis-mucoante lactonizing enzyme"/>
    <property type="match status" value="1"/>
</dbReference>
<proteinExistence type="predicted"/>
<evidence type="ECO:0000313" key="3">
    <source>
        <dbReference type="Proteomes" id="UP000598996"/>
    </source>
</evidence>
<dbReference type="Proteomes" id="UP000598996">
    <property type="component" value="Unassembled WGS sequence"/>
</dbReference>